<gene>
    <name evidence="2" type="ORF">PLOB_00011316</name>
</gene>
<organism evidence="2 3">
    <name type="scientific">Porites lobata</name>
    <dbReference type="NCBI Taxonomy" id="104759"/>
    <lineage>
        <taxon>Eukaryota</taxon>
        <taxon>Metazoa</taxon>
        <taxon>Cnidaria</taxon>
        <taxon>Anthozoa</taxon>
        <taxon>Hexacorallia</taxon>
        <taxon>Scleractinia</taxon>
        <taxon>Fungiina</taxon>
        <taxon>Poritidae</taxon>
        <taxon>Porites</taxon>
    </lineage>
</organism>
<proteinExistence type="predicted"/>
<protein>
    <recommendedName>
        <fullName evidence="4">GIY-YIG domain-containing protein</fullName>
    </recommendedName>
</protein>
<evidence type="ECO:0000313" key="3">
    <source>
        <dbReference type="Proteomes" id="UP001159405"/>
    </source>
</evidence>
<evidence type="ECO:0000256" key="1">
    <source>
        <dbReference type="SAM" id="MobiDB-lite"/>
    </source>
</evidence>
<feature type="compositionally biased region" description="Basic and acidic residues" evidence="1">
    <location>
        <begin position="54"/>
        <end position="63"/>
    </location>
</feature>
<evidence type="ECO:0000313" key="2">
    <source>
        <dbReference type="EMBL" id="CAH3103566.1"/>
    </source>
</evidence>
<feature type="compositionally biased region" description="Polar residues" evidence="1">
    <location>
        <begin position="40"/>
        <end position="50"/>
    </location>
</feature>
<dbReference type="EMBL" id="CALNXK010000016">
    <property type="protein sequence ID" value="CAH3103566.1"/>
    <property type="molecule type" value="Genomic_DNA"/>
</dbReference>
<dbReference type="Proteomes" id="UP001159405">
    <property type="component" value="Unassembled WGS sequence"/>
</dbReference>
<reference evidence="2 3" key="1">
    <citation type="submission" date="2022-05" db="EMBL/GenBank/DDBJ databases">
        <authorList>
            <consortium name="Genoscope - CEA"/>
            <person name="William W."/>
        </authorList>
    </citation>
    <scope>NUCLEOTIDE SEQUENCE [LARGE SCALE GENOMIC DNA]</scope>
</reference>
<dbReference type="SUPFAM" id="SSF82771">
    <property type="entry name" value="GIY-YIG endonuclease"/>
    <property type="match status" value="1"/>
</dbReference>
<accession>A0ABN8NCC5</accession>
<comment type="caution">
    <text evidence="2">The sequence shown here is derived from an EMBL/GenBank/DDBJ whole genome shotgun (WGS) entry which is preliminary data.</text>
</comment>
<sequence length="63" mass="7233">MSKVQLKVVYKASCWDCQDFYIGKTKRRLRDRKTEHFTVITSNGHSSRAPNDSIAEHVTSDCS</sequence>
<dbReference type="InterPro" id="IPR035901">
    <property type="entry name" value="GIY-YIG_endonuc_sf"/>
</dbReference>
<feature type="region of interest" description="Disordered" evidence="1">
    <location>
        <begin position="40"/>
        <end position="63"/>
    </location>
</feature>
<keyword evidence="3" id="KW-1185">Reference proteome</keyword>
<evidence type="ECO:0008006" key="4">
    <source>
        <dbReference type="Google" id="ProtNLM"/>
    </source>
</evidence>
<name>A0ABN8NCC5_9CNID</name>